<sequence length="186" mass="20896">MALSPSQSDMATLDQGQQSLKILLYYGSKGENKKFGSVRVIPRGNLVKTMKKLSNTDPERRDRTDVDKEGDTVMSGTLDTSDEDSDDALRTESDWLAPEEAVGQRPRVSGPIKIRRYGPHDPELKEQRIHVLPSNDTTTLPDGNIIDYQLVNPALERIKWGFLVVDEAHMARRLDGVFNIRGNHII</sequence>
<evidence type="ECO:0008006" key="4">
    <source>
        <dbReference type="Google" id="ProtNLM"/>
    </source>
</evidence>
<dbReference type="RefSeq" id="XP_073559544.1">
    <property type="nucleotide sequence ID" value="XM_073701662.1"/>
</dbReference>
<gene>
    <name evidence="2" type="ORF">CCMA1212_004355</name>
</gene>
<dbReference type="EMBL" id="PPTA01000005">
    <property type="protein sequence ID" value="TFB03343.1"/>
    <property type="molecule type" value="Genomic_DNA"/>
</dbReference>
<accession>A0ABY2H8S0</accession>
<feature type="region of interest" description="Disordered" evidence="1">
    <location>
        <begin position="49"/>
        <end position="102"/>
    </location>
</feature>
<proteinExistence type="predicted"/>
<comment type="caution">
    <text evidence="2">The sequence shown here is derived from an EMBL/GenBank/DDBJ whole genome shotgun (WGS) entry which is preliminary data.</text>
</comment>
<protein>
    <recommendedName>
        <fullName evidence="4">SNF2 N-terminal domain-containing protein</fullName>
    </recommendedName>
</protein>
<reference evidence="2 3" key="1">
    <citation type="submission" date="2018-01" db="EMBL/GenBank/DDBJ databases">
        <title>Genome characterization of the sugarcane-associated fungus Trichoderma ghanense CCMA-1212 and their application in lignocelulose bioconversion.</title>
        <authorList>
            <person name="Steindorff A.S."/>
            <person name="Mendes T.D."/>
            <person name="Vilela E.S.D."/>
            <person name="Rodrigues D.S."/>
            <person name="Formighieri E.F."/>
            <person name="Melo I.S."/>
            <person name="Favaro L.C.L."/>
        </authorList>
    </citation>
    <scope>NUCLEOTIDE SEQUENCE [LARGE SCALE GENOMIC DNA]</scope>
    <source>
        <strain evidence="2 3">CCMA-1212</strain>
    </source>
</reference>
<evidence type="ECO:0000313" key="2">
    <source>
        <dbReference type="EMBL" id="TFB03343.1"/>
    </source>
</evidence>
<name>A0ABY2H8S0_9HYPO</name>
<organism evidence="2 3">
    <name type="scientific">Trichoderma ghanense</name>
    <dbReference type="NCBI Taxonomy" id="65468"/>
    <lineage>
        <taxon>Eukaryota</taxon>
        <taxon>Fungi</taxon>
        <taxon>Dikarya</taxon>
        <taxon>Ascomycota</taxon>
        <taxon>Pezizomycotina</taxon>
        <taxon>Sordariomycetes</taxon>
        <taxon>Hypocreomycetidae</taxon>
        <taxon>Hypocreales</taxon>
        <taxon>Hypocreaceae</taxon>
        <taxon>Trichoderma</taxon>
    </lineage>
</organism>
<keyword evidence="3" id="KW-1185">Reference proteome</keyword>
<dbReference type="GeneID" id="300576112"/>
<dbReference type="Proteomes" id="UP001642720">
    <property type="component" value="Unassembled WGS sequence"/>
</dbReference>
<feature type="compositionally biased region" description="Basic and acidic residues" evidence="1">
    <location>
        <begin position="57"/>
        <end position="71"/>
    </location>
</feature>
<evidence type="ECO:0000313" key="3">
    <source>
        <dbReference type="Proteomes" id="UP001642720"/>
    </source>
</evidence>
<evidence type="ECO:0000256" key="1">
    <source>
        <dbReference type="SAM" id="MobiDB-lite"/>
    </source>
</evidence>